<protein>
    <recommendedName>
        <fullName evidence="3">Fungal N-terminal domain-containing protein</fullName>
    </recommendedName>
</protein>
<dbReference type="Proteomes" id="UP000275385">
    <property type="component" value="Unassembled WGS sequence"/>
</dbReference>
<dbReference type="AlphaFoldDB" id="A0A420Y397"/>
<organism evidence="1 2">
    <name type="scientific">Coniochaeta pulveracea</name>
    <dbReference type="NCBI Taxonomy" id="177199"/>
    <lineage>
        <taxon>Eukaryota</taxon>
        <taxon>Fungi</taxon>
        <taxon>Dikarya</taxon>
        <taxon>Ascomycota</taxon>
        <taxon>Pezizomycotina</taxon>
        <taxon>Sordariomycetes</taxon>
        <taxon>Sordariomycetidae</taxon>
        <taxon>Coniochaetales</taxon>
        <taxon>Coniochaetaceae</taxon>
        <taxon>Coniochaeta</taxon>
    </lineage>
</organism>
<comment type="caution">
    <text evidence="1">The sequence shown here is derived from an EMBL/GenBank/DDBJ whole genome shotgun (WGS) entry which is preliminary data.</text>
</comment>
<evidence type="ECO:0008006" key="3">
    <source>
        <dbReference type="Google" id="ProtNLM"/>
    </source>
</evidence>
<keyword evidence="2" id="KW-1185">Reference proteome</keyword>
<evidence type="ECO:0000313" key="2">
    <source>
        <dbReference type="Proteomes" id="UP000275385"/>
    </source>
</evidence>
<accession>A0A420Y397</accession>
<proteinExistence type="predicted"/>
<evidence type="ECO:0000313" key="1">
    <source>
        <dbReference type="EMBL" id="RKU42348.1"/>
    </source>
</evidence>
<dbReference type="OrthoDB" id="194358at2759"/>
<reference evidence="1 2" key="1">
    <citation type="submission" date="2018-08" db="EMBL/GenBank/DDBJ databases">
        <title>Draft genome of the lignicolous fungus Coniochaeta pulveracea.</title>
        <authorList>
            <person name="Borstlap C.J."/>
            <person name="De Witt R.N."/>
            <person name="Botha A."/>
            <person name="Volschenk H."/>
        </authorList>
    </citation>
    <scope>NUCLEOTIDE SEQUENCE [LARGE SCALE GENOMIC DNA]</scope>
    <source>
        <strain evidence="1 2">CAB683</strain>
    </source>
</reference>
<sequence length="112" mass="12288">MSTMAGMEVAGLVFKVIKLAETTIRGCQRIIKAIRDAPKELRVLVLTISSFKDLLQHVESFMGTSTVARDKDHLKHQVQHAQEIIKDLDVLVVESGGLVSSGEIAMARFRGA</sequence>
<gene>
    <name evidence="1" type="ORF">DL546_005826</name>
</gene>
<dbReference type="EMBL" id="QVQW01000058">
    <property type="protein sequence ID" value="RKU42348.1"/>
    <property type="molecule type" value="Genomic_DNA"/>
</dbReference>
<name>A0A420Y397_9PEZI</name>